<proteinExistence type="predicted"/>
<evidence type="ECO:0000313" key="2">
    <source>
        <dbReference type="EMBL" id="CEG11555.1"/>
    </source>
</evidence>
<feature type="domain" description="Small zinc finger protein HVO-2753-like zinc-binding pocket" evidence="1">
    <location>
        <begin position="31"/>
        <end position="77"/>
    </location>
</feature>
<accession>A0A098E999</accession>
<dbReference type="NCBIfam" id="NF011481">
    <property type="entry name" value="PRK14890.1"/>
    <property type="match status" value="1"/>
</dbReference>
<dbReference type="InterPro" id="IPR011668">
    <property type="entry name" value="HVO_2753-like_ZBP"/>
</dbReference>
<dbReference type="Pfam" id="PF07754">
    <property type="entry name" value="HVO_2753_ZBP"/>
    <property type="match status" value="1"/>
</dbReference>
<dbReference type="AlphaFoldDB" id="A0A098E999"/>
<dbReference type="EMBL" id="CCXY01000060">
    <property type="protein sequence ID" value="CEG11555.1"/>
    <property type="molecule type" value="Genomic_DNA"/>
</dbReference>
<evidence type="ECO:0000259" key="1">
    <source>
        <dbReference type="Pfam" id="PF07754"/>
    </source>
</evidence>
<organism evidence="2">
    <name type="scientific">groundwater metagenome</name>
    <dbReference type="NCBI Taxonomy" id="717931"/>
    <lineage>
        <taxon>unclassified sequences</taxon>
        <taxon>metagenomes</taxon>
        <taxon>ecological metagenomes</taxon>
    </lineage>
</organism>
<protein>
    <recommendedName>
        <fullName evidence="1">Small zinc finger protein HVO-2753-like zinc-binding pocket domain-containing protein</fullName>
    </recommendedName>
</protein>
<reference evidence="2" key="1">
    <citation type="submission" date="2014-09" db="EMBL/GenBank/DDBJ databases">
        <authorList>
            <person name="Probst J Alexander"/>
        </authorList>
    </citation>
    <scope>NUCLEOTIDE SEQUENCE</scope>
</reference>
<name>A0A098E999_9ZZZZ</name>
<dbReference type="PANTHER" id="PTHR40733">
    <property type="entry name" value="ZINC-RIBBON RNA-BINDING PROTEIN INVOLVED IN TRANSLATION-RELATED"/>
    <property type="match status" value="1"/>
</dbReference>
<gene>
    <name evidence="2" type="ORF">MSIBF_A1520004</name>
</gene>
<dbReference type="InterPro" id="IPR044720">
    <property type="entry name" value="HVO_2753-like"/>
</dbReference>
<sequence length="81" mass="9254">MPIITQIIIQITPNFVLNFINLLNFILRMRCTSCGKEVTKYVEFKCPKCEESEGAYKIVRCDACRVLGRKYVCPKCGFTGP</sequence>
<dbReference type="PANTHER" id="PTHR40733:SF1">
    <property type="entry name" value="SMALL ZINC FINGER PROTEIN HVO-2753-LIKE ZINC-BINDING POCKET DOMAIN-CONTAINING PROTEIN"/>
    <property type="match status" value="1"/>
</dbReference>